<organism evidence="2 3">
    <name type="scientific">Ktedonosporobacter rubrisoli</name>
    <dbReference type="NCBI Taxonomy" id="2509675"/>
    <lineage>
        <taxon>Bacteria</taxon>
        <taxon>Bacillati</taxon>
        <taxon>Chloroflexota</taxon>
        <taxon>Ktedonobacteria</taxon>
        <taxon>Ktedonobacterales</taxon>
        <taxon>Ktedonosporobacteraceae</taxon>
        <taxon>Ktedonosporobacter</taxon>
    </lineage>
</organism>
<dbReference type="Proteomes" id="UP000290365">
    <property type="component" value="Chromosome"/>
</dbReference>
<dbReference type="PRINTS" id="PR00111">
    <property type="entry name" value="ABHYDROLASE"/>
</dbReference>
<dbReference type="GO" id="GO:0016787">
    <property type="term" value="F:hydrolase activity"/>
    <property type="evidence" value="ECO:0007669"/>
    <property type="project" value="UniProtKB-KW"/>
</dbReference>
<dbReference type="EMBL" id="CP035758">
    <property type="protein sequence ID" value="QBD79867.1"/>
    <property type="molecule type" value="Genomic_DNA"/>
</dbReference>
<reference evidence="2 3" key="1">
    <citation type="submission" date="2019-01" db="EMBL/GenBank/DDBJ databases">
        <title>Ktedonosporobacter rubrisoli SCAWS-G2.</title>
        <authorList>
            <person name="Huang Y."/>
            <person name="Yan B."/>
        </authorList>
    </citation>
    <scope>NUCLEOTIDE SEQUENCE [LARGE SCALE GENOMIC DNA]</scope>
    <source>
        <strain evidence="2 3">SCAWS-G2</strain>
    </source>
</reference>
<keyword evidence="2" id="KW-0378">Hydrolase</keyword>
<dbReference type="AlphaFoldDB" id="A0A4P6JW17"/>
<dbReference type="InterPro" id="IPR050228">
    <property type="entry name" value="Carboxylesterase_BioH"/>
</dbReference>
<evidence type="ECO:0000313" key="2">
    <source>
        <dbReference type="EMBL" id="QBD79867.1"/>
    </source>
</evidence>
<evidence type="ECO:0000259" key="1">
    <source>
        <dbReference type="Pfam" id="PF00561"/>
    </source>
</evidence>
<sequence>MGATSHSFKEGAVQLPEGKVHYYMAGSQGPPVVLLHGGGPDNALISWSRLLPVLAGSFRVYAPDWPKQGQSHPYHGKATQQELERCLASLLDTWEVSRAALVGLSMGGSVALGFALKHQERVTRLILAAPGGLQERVARQKLSYLALRMPLLPLLGRYLTRSRGFIRSYLRHVFKTEVLDLDAIVEAVQAEFRAKGSMFDDWLLDETTWQGNRTYHMPHLPRLSSTTLLLQGTADDMVSPELVLQAASLIPQAELCLLEGCGHWSHRERPEAFNAAVLRFLTPLLQDS</sequence>
<dbReference type="KEGG" id="kbs:EPA93_29365"/>
<dbReference type="SUPFAM" id="SSF53474">
    <property type="entry name" value="alpha/beta-Hydrolases"/>
    <property type="match status" value="1"/>
</dbReference>
<feature type="domain" description="AB hydrolase-1" evidence="1">
    <location>
        <begin position="31"/>
        <end position="269"/>
    </location>
</feature>
<accession>A0A4P6JW17</accession>
<dbReference type="InterPro" id="IPR000073">
    <property type="entry name" value="AB_hydrolase_1"/>
</dbReference>
<keyword evidence="3" id="KW-1185">Reference proteome</keyword>
<protein>
    <submittedName>
        <fullName evidence="2">Alpha/beta hydrolase</fullName>
    </submittedName>
</protein>
<dbReference type="Gene3D" id="3.40.50.1820">
    <property type="entry name" value="alpha/beta hydrolase"/>
    <property type="match status" value="1"/>
</dbReference>
<dbReference type="RefSeq" id="WP_129890933.1">
    <property type="nucleotide sequence ID" value="NZ_CP035758.1"/>
</dbReference>
<proteinExistence type="predicted"/>
<evidence type="ECO:0000313" key="3">
    <source>
        <dbReference type="Proteomes" id="UP000290365"/>
    </source>
</evidence>
<gene>
    <name evidence="2" type="ORF">EPA93_29365</name>
</gene>
<dbReference type="InterPro" id="IPR029058">
    <property type="entry name" value="AB_hydrolase_fold"/>
</dbReference>
<dbReference type="PANTHER" id="PTHR43194">
    <property type="entry name" value="HYDROLASE ALPHA/BETA FOLD FAMILY"/>
    <property type="match status" value="1"/>
</dbReference>
<dbReference type="Pfam" id="PF00561">
    <property type="entry name" value="Abhydrolase_1"/>
    <property type="match status" value="1"/>
</dbReference>
<dbReference type="OrthoDB" id="9776853at2"/>
<name>A0A4P6JW17_KTERU</name>
<dbReference type="PANTHER" id="PTHR43194:SF5">
    <property type="entry name" value="PIMELOYL-[ACYL-CARRIER PROTEIN] METHYL ESTER ESTERASE"/>
    <property type="match status" value="1"/>
</dbReference>